<evidence type="ECO:0000313" key="2">
    <source>
        <dbReference type="Proteomes" id="UP000187406"/>
    </source>
</evidence>
<dbReference type="PANTHER" id="PTHR46033:SF8">
    <property type="entry name" value="PROTEIN MAINTENANCE OF MERISTEMS-LIKE"/>
    <property type="match status" value="1"/>
</dbReference>
<dbReference type="InterPro" id="IPR044824">
    <property type="entry name" value="MAIN-like"/>
</dbReference>
<evidence type="ECO:0000313" key="1">
    <source>
        <dbReference type="EMBL" id="GAV78404.1"/>
    </source>
</evidence>
<dbReference type="STRING" id="3775.A0A1Q3CDU5"/>
<dbReference type="InParanoid" id="A0A1Q3CDU5"/>
<dbReference type="Proteomes" id="UP000187406">
    <property type="component" value="Unassembled WGS sequence"/>
</dbReference>
<comment type="caution">
    <text evidence="1">The sequence shown here is derived from an EMBL/GenBank/DDBJ whole genome shotgun (WGS) entry which is preliminary data.</text>
</comment>
<organism evidence="1 2">
    <name type="scientific">Cephalotus follicularis</name>
    <name type="common">Albany pitcher plant</name>
    <dbReference type="NCBI Taxonomy" id="3775"/>
    <lineage>
        <taxon>Eukaryota</taxon>
        <taxon>Viridiplantae</taxon>
        <taxon>Streptophyta</taxon>
        <taxon>Embryophyta</taxon>
        <taxon>Tracheophyta</taxon>
        <taxon>Spermatophyta</taxon>
        <taxon>Magnoliopsida</taxon>
        <taxon>eudicotyledons</taxon>
        <taxon>Gunneridae</taxon>
        <taxon>Pentapetalae</taxon>
        <taxon>rosids</taxon>
        <taxon>fabids</taxon>
        <taxon>Oxalidales</taxon>
        <taxon>Cephalotaceae</taxon>
        <taxon>Cephalotus</taxon>
    </lineage>
</organism>
<dbReference type="OrthoDB" id="1871193at2759"/>
<reference evidence="2" key="1">
    <citation type="submission" date="2016-04" db="EMBL/GenBank/DDBJ databases">
        <title>Cephalotus genome sequencing.</title>
        <authorList>
            <person name="Fukushima K."/>
            <person name="Hasebe M."/>
            <person name="Fang X."/>
        </authorList>
    </citation>
    <scope>NUCLEOTIDE SEQUENCE [LARGE SCALE GENOMIC DNA]</scope>
    <source>
        <strain evidence="2">cv. St1</strain>
    </source>
</reference>
<gene>
    <name evidence="1" type="ORF">CFOL_v3_21872</name>
</gene>
<protein>
    <submittedName>
        <fullName evidence="1">PMD domain-containing protein</fullName>
    </submittedName>
</protein>
<accession>A0A1Q3CDU5</accession>
<keyword evidence="2" id="KW-1185">Reference proteome</keyword>
<sequence>MGLVTCYHSWDDLCVELLGLQPGRTTISGTALRLSWLHKDFAQLPPEAVYHPIVLQRYARTYILCLLGMFLLMLRDLHNVDTYSWGTGILAWLYRLLCRACHSGVSQIGSNLLLLRVNKLTRNYSN</sequence>
<name>A0A1Q3CDU5_CEPFO</name>
<dbReference type="GO" id="GO:0010073">
    <property type="term" value="P:meristem maintenance"/>
    <property type="evidence" value="ECO:0007669"/>
    <property type="project" value="InterPro"/>
</dbReference>
<dbReference type="EMBL" id="BDDD01001786">
    <property type="protein sequence ID" value="GAV78404.1"/>
    <property type="molecule type" value="Genomic_DNA"/>
</dbReference>
<dbReference type="PANTHER" id="PTHR46033">
    <property type="entry name" value="PROTEIN MAIN-LIKE 2"/>
    <property type="match status" value="1"/>
</dbReference>
<dbReference type="AlphaFoldDB" id="A0A1Q3CDU5"/>
<proteinExistence type="predicted"/>